<gene>
    <name evidence="6" type="ORF">EV356DRAFT_535366</name>
</gene>
<dbReference type="PRINTS" id="PR00420">
    <property type="entry name" value="RNGMNOXGNASE"/>
</dbReference>
<organism evidence="6 7">
    <name type="scientific">Viridothelium virens</name>
    <name type="common">Speckled blister lichen</name>
    <name type="synonym">Trypethelium virens</name>
    <dbReference type="NCBI Taxonomy" id="1048519"/>
    <lineage>
        <taxon>Eukaryota</taxon>
        <taxon>Fungi</taxon>
        <taxon>Dikarya</taxon>
        <taxon>Ascomycota</taxon>
        <taxon>Pezizomycotina</taxon>
        <taxon>Dothideomycetes</taxon>
        <taxon>Dothideomycetes incertae sedis</taxon>
        <taxon>Trypetheliales</taxon>
        <taxon>Trypetheliaceae</taxon>
        <taxon>Viridothelium</taxon>
    </lineage>
</organism>
<comment type="similarity">
    <text evidence="1">Belongs to the paxM FAD-dependent monooxygenase family.</text>
</comment>
<evidence type="ECO:0000256" key="1">
    <source>
        <dbReference type="ARBA" id="ARBA00007992"/>
    </source>
</evidence>
<sequence length="447" mass="50646">MEPEQQSCKVIIVGGSIAGLSLANMLERVGIDFVVLEAYQEIAPQVGASITIWPHFARILDQIGCCTYNHSHLYVPVLRDPLQALVDKYCNQAFYRNQQGDRVFEFPGMGDVLERRHGYPAIFIDRQMLVSALYQNLQHKDKVLVQKRLTQIEQMNDGVQVITQNGSTYIGDIVIGADGMHSHVREIMHILGQNTSSPDCFEKDEYSKVPCTYKCIFGMSKPTKGIEKGTTHTVMGKNYSYIIGSGTGKIYWFLSVKNSETTYGKGVPRYTVEDEQRLAEQHFKDRLNEHDIFEDMYRNRIKSRLTPLHEYQWKRWYFGRIMTIGDASHKIHPISGNGGAAAIEDAATLVNELYGKLILQRKLGQVSQHLSTEDFQDIFAKMQSAQEDRSKQLLEQSTKIQQGDAMESRFAPLAVKYILPHLTGETFFSLCRSAKSSFTLFSSSDGP</sequence>
<evidence type="ECO:0000313" key="6">
    <source>
        <dbReference type="EMBL" id="KAF2231529.1"/>
    </source>
</evidence>
<dbReference type="PANTHER" id="PTHR47356:SF2">
    <property type="entry name" value="FAD-BINDING DOMAIN-CONTAINING PROTEIN-RELATED"/>
    <property type="match status" value="1"/>
</dbReference>
<dbReference type="Gene3D" id="3.50.50.60">
    <property type="entry name" value="FAD/NAD(P)-binding domain"/>
    <property type="match status" value="1"/>
</dbReference>
<keyword evidence="3" id="KW-0274">FAD</keyword>
<feature type="domain" description="FAD-binding" evidence="5">
    <location>
        <begin position="8"/>
        <end position="189"/>
    </location>
</feature>
<keyword evidence="4" id="KW-0560">Oxidoreductase</keyword>
<protein>
    <submittedName>
        <fullName evidence="6">FAD/NAD(P)-binding domain-containing protein</fullName>
    </submittedName>
</protein>
<evidence type="ECO:0000313" key="7">
    <source>
        <dbReference type="Proteomes" id="UP000800092"/>
    </source>
</evidence>
<accession>A0A6A6H0X4</accession>
<dbReference type="Proteomes" id="UP000800092">
    <property type="component" value="Unassembled WGS sequence"/>
</dbReference>
<feature type="domain" description="FAD-binding" evidence="5">
    <location>
        <begin position="231"/>
        <end position="353"/>
    </location>
</feature>
<evidence type="ECO:0000256" key="3">
    <source>
        <dbReference type="ARBA" id="ARBA00022827"/>
    </source>
</evidence>
<dbReference type="EMBL" id="ML991825">
    <property type="protein sequence ID" value="KAF2231529.1"/>
    <property type="molecule type" value="Genomic_DNA"/>
</dbReference>
<dbReference type="SUPFAM" id="SSF51905">
    <property type="entry name" value="FAD/NAD(P)-binding domain"/>
    <property type="match status" value="1"/>
</dbReference>
<dbReference type="PANTHER" id="PTHR47356">
    <property type="entry name" value="FAD-DEPENDENT MONOOXYGENASE ASQG-RELATED"/>
    <property type="match status" value="1"/>
</dbReference>
<dbReference type="InterPro" id="IPR036188">
    <property type="entry name" value="FAD/NAD-bd_sf"/>
</dbReference>
<name>A0A6A6H0X4_VIRVR</name>
<proteinExistence type="inferred from homology"/>
<dbReference type="OrthoDB" id="10029326at2759"/>
<dbReference type="AlphaFoldDB" id="A0A6A6H0X4"/>
<evidence type="ECO:0000256" key="2">
    <source>
        <dbReference type="ARBA" id="ARBA00022630"/>
    </source>
</evidence>
<dbReference type="GO" id="GO:0071949">
    <property type="term" value="F:FAD binding"/>
    <property type="evidence" value="ECO:0007669"/>
    <property type="project" value="InterPro"/>
</dbReference>
<evidence type="ECO:0000259" key="5">
    <source>
        <dbReference type="Pfam" id="PF01494"/>
    </source>
</evidence>
<dbReference type="InterPro" id="IPR050562">
    <property type="entry name" value="FAD_mOase_fung"/>
</dbReference>
<dbReference type="GO" id="GO:0004497">
    <property type="term" value="F:monooxygenase activity"/>
    <property type="evidence" value="ECO:0007669"/>
    <property type="project" value="InterPro"/>
</dbReference>
<keyword evidence="2" id="KW-0285">Flavoprotein</keyword>
<keyword evidence="7" id="KW-1185">Reference proteome</keyword>
<evidence type="ECO:0000256" key="4">
    <source>
        <dbReference type="ARBA" id="ARBA00023002"/>
    </source>
</evidence>
<dbReference type="InterPro" id="IPR002938">
    <property type="entry name" value="FAD-bd"/>
</dbReference>
<reference evidence="6" key="1">
    <citation type="journal article" date="2020" name="Stud. Mycol.">
        <title>101 Dothideomycetes genomes: a test case for predicting lifestyles and emergence of pathogens.</title>
        <authorList>
            <person name="Haridas S."/>
            <person name="Albert R."/>
            <person name="Binder M."/>
            <person name="Bloem J."/>
            <person name="Labutti K."/>
            <person name="Salamov A."/>
            <person name="Andreopoulos B."/>
            <person name="Baker S."/>
            <person name="Barry K."/>
            <person name="Bills G."/>
            <person name="Bluhm B."/>
            <person name="Cannon C."/>
            <person name="Castanera R."/>
            <person name="Culley D."/>
            <person name="Daum C."/>
            <person name="Ezra D."/>
            <person name="Gonzalez J."/>
            <person name="Henrissat B."/>
            <person name="Kuo A."/>
            <person name="Liang C."/>
            <person name="Lipzen A."/>
            <person name="Lutzoni F."/>
            <person name="Magnuson J."/>
            <person name="Mondo S."/>
            <person name="Nolan M."/>
            <person name="Ohm R."/>
            <person name="Pangilinan J."/>
            <person name="Park H.-J."/>
            <person name="Ramirez L."/>
            <person name="Alfaro M."/>
            <person name="Sun H."/>
            <person name="Tritt A."/>
            <person name="Yoshinaga Y."/>
            <person name="Zwiers L.-H."/>
            <person name="Turgeon B."/>
            <person name="Goodwin S."/>
            <person name="Spatafora J."/>
            <person name="Crous P."/>
            <person name="Grigoriev I."/>
        </authorList>
    </citation>
    <scope>NUCLEOTIDE SEQUENCE</scope>
    <source>
        <strain evidence="6">Tuck. ex Michener</strain>
    </source>
</reference>
<dbReference type="Pfam" id="PF01494">
    <property type="entry name" value="FAD_binding_3"/>
    <property type="match status" value="2"/>
</dbReference>